<evidence type="ECO:0000313" key="2">
    <source>
        <dbReference type="EMBL" id="QHU16290.1"/>
    </source>
</evidence>
<keyword evidence="1" id="KW-0472">Membrane</keyword>
<keyword evidence="1" id="KW-1133">Transmembrane helix</keyword>
<reference evidence="2" key="1">
    <citation type="journal article" date="2020" name="Nature">
        <title>Giant virus diversity and host interactions through global metagenomics.</title>
        <authorList>
            <person name="Schulz F."/>
            <person name="Roux S."/>
            <person name="Paez-Espino D."/>
            <person name="Jungbluth S."/>
            <person name="Walsh D.A."/>
            <person name="Denef V.J."/>
            <person name="McMahon K.D."/>
            <person name="Konstantinidis K.T."/>
            <person name="Eloe-Fadrosh E.A."/>
            <person name="Kyrpides N.C."/>
            <person name="Woyke T."/>
        </authorList>
    </citation>
    <scope>NUCLEOTIDE SEQUENCE</scope>
    <source>
        <strain evidence="2">GVMAG-S-3300011013-78</strain>
    </source>
</reference>
<evidence type="ECO:0000256" key="1">
    <source>
        <dbReference type="SAM" id="Phobius"/>
    </source>
</evidence>
<feature type="transmembrane region" description="Helical" evidence="1">
    <location>
        <begin position="117"/>
        <end position="138"/>
    </location>
</feature>
<organism evidence="2">
    <name type="scientific">viral metagenome</name>
    <dbReference type="NCBI Taxonomy" id="1070528"/>
    <lineage>
        <taxon>unclassified sequences</taxon>
        <taxon>metagenomes</taxon>
        <taxon>organismal metagenomes</taxon>
    </lineage>
</organism>
<dbReference type="EMBL" id="MN740879">
    <property type="protein sequence ID" value="QHU16290.1"/>
    <property type="molecule type" value="Genomic_DNA"/>
</dbReference>
<accession>A0A6C0KHZ1</accession>
<sequence>MEQTLDEYTKRFYLLLEQYKKNNTLRLLNPSNVEYENLYNYNINNLNKLFMDIHVFDNKIQNNFNELDQQFRTDYNQVKIDRDIIHDLKRKESHIKDSYNASIPLKQEYKQRKQQKFMILCGKIGELILILGVMAFIVKKYGN</sequence>
<dbReference type="AlphaFoldDB" id="A0A6C0KHZ1"/>
<protein>
    <submittedName>
        <fullName evidence="2">Uncharacterized protein</fullName>
    </submittedName>
</protein>
<proteinExistence type="predicted"/>
<name>A0A6C0KHZ1_9ZZZZ</name>
<keyword evidence="1" id="KW-0812">Transmembrane</keyword>